<dbReference type="AlphaFoldDB" id="A0A6J6CIS8"/>
<evidence type="ECO:0000256" key="1">
    <source>
        <dbReference type="ARBA" id="ARBA00012060"/>
    </source>
</evidence>
<sequence>MASSSVLILNGPNLNLLGSREPGIYGSATLHDHIAAASAAAAAQGFTVQSMQSNSESELVDAIHAATGTHDAIIINAGAFTHYSWALHDALRSYAGHKIEVHLSNPSAREEFRHISVLAGVVDGSISGFGGLSYVLAIHALAAMRSS</sequence>
<dbReference type="HAMAP" id="MF_00169">
    <property type="entry name" value="AroQ"/>
    <property type="match status" value="1"/>
</dbReference>
<reference evidence="3" key="1">
    <citation type="submission" date="2020-05" db="EMBL/GenBank/DDBJ databases">
        <authorList>
            <person name="Chiriac C."/>
            <person name="Salcher M."/>
            <person name="Ghai R."/>
            <person name="Kavagutti S V."/>
        </authorList>
    </citation>
    <scope>NUCLEOTIDE SEQUENCE</scope>
</reference>
<dbReference type="InterPro" id="IPR001874">
    <property type="entry name" value="DHquinase_II"/>
</dbReference>
<dbReference type="InterPro" id="IPR036441">
    <property type="entry name" value="DHquinase_II_sf"/>
</dbReference>
<keyword evidence="2" id="KW-0456">Lyase</keyword>
<protein>
    <recommendedName>
        <fullName evidence="1">3-dehydroquinate dehydratase</fullName>
        <ecNumber evidence="1">4.2.1.10</ecNumber>
    </recommendedName>
</protein>
<dbReference type="GO" id="GO:0003855">
    <property type="term" value="F:3-dehydroquinate dehydratase activity"/>
    <property type="evidence" value="ECO:0007669"/>
    <property type="project" value="UniProtKB-EC"/>
</dbReference>
<dbReference type="EMBL" id="CAEZTC010000012">
    <property type="protein sequence ID" value="CAB4551184.1"/>
    <property type="molecule type" value="Genomic_DNA"/>
</dbReference>
<dbReference type="NCBIfam" id="NF003805">
    <property type="entry name" value="PRK05395.1-2"/>
    <property type="match status" value="1"/>
</dbReference>
<name>A0A6J6CIS8_9ZZZZ</name>
<dbReference type="PIRSF" id="PIRSF001399">
    <property type="entry name" value="DHquinase_II"/>
    <property type="match status" value="1"/>
</dbReference>
<dbReference type="PROSITE" id="PS01029">
    <property type="entry name" value="DEHYDROQUINASE_II"/>
    <property type="match status" value="1"/>
</dbReference>
<dbReference type="Gene3D" id="3.40.50.9100">
    <property type="entry name" value="Dehydroquinase, class II"/>
    <property type="match status" value="1"/>
</dbReference>
<dbReference type="EC" id="4.2.1.10" evidence="1"/>
<evidence type="ECO:0000313" key="3">
    <source>
        <dbReference type="EMBL" id="CAB4551184.1"/>
    </source>
</evidence>
<proteinExistence type="inferred from homology"/>
<dbReference type="PANTHER" id="PTHR21272:SF3">
    <property type="entry name" value="CATABOLIC 3-DEHYDROQUINASE"/>
    <property type="match status" value="1"/>
</dbReference>
<accession>A0A6J6CIS8</accession>
<evidence type="ECO:0000256" key="2">
    <source>
        <dbReference type="ARBA" id="ARBA00023239"/>
    </source>
</evidence>
<organism evidence="3">
    <name type="scientific">freshwater metagenome</name>
    <dbReference type="NCBI Taxonomy" id="449393"/>
    <lineage>
        <taxon>unclassified sequences</taxon>
        <taxon>metagenomes</taxon>
        <taxon>ecological metagenomes</taxon>
    </lineage>
</organism>
<dbReference type="NCBIfam" id="NF003807">
    <property type="entry name" value="PRK05395.1-4"/>
    <property type="match status" value="1"/>
</dbReference>
<dbReference type="CDD" id="cd00466">
    <property type="entry name" value="DHQase_II"/>
    <property type="match status" value="1"/>
</dbReference>
<dbReference type="Pfam" id="PF01220">
    <property type="entry name" value="DHquinase_II"/>
    <property type="match status" value="1"/>
</dbReference>
<dbReference type="InterPro" id="IPR018509">
    <property type="entry name" value="DHquinase_II_CS"/>
</dbReference>
<gene>
    <name evidence="3" type="ORF">UFOPK1572_00176</name>
</gene>
<dbReference type="SUPFAM" id="SSF52304">
    <property type="entry name" value="Type II 3-dehydroquinate dehydratase"/>
    <property type="match status" value="1"/>
</dbReference>
<dbReference type="GO" id="GO:0019631">
    <property type="term" value="P:quinate catabolic process"/>
    <property type="evidence" value="ECO:0007669"/>
    <property type="project" value="TreeGrafter"/>
</dbReference>
<dbReference type="PANTHER" id="PTHR21272">
    <property type="entry name" value="CATABOLIC 3-DEHYDROQUINASE"/>
    <property type="match status" value="1"/>
</dbReference>
<dbReference type="NCBIfam" id="NF003806">
    <property type="entry name" value="PRK05395.1-3"/>
    <property type="match status" value="1"/>
</dbReference>